<organism evidence="2 3">
    <name type="scientific">Paenibacillus profundus</name>
    <dbReference type="NCBI Taxonomy" id="1173085"/>
    <lineage>
        <taxon>Bacteria</taxon>
        <taxon>Bacillati</taxon>
        <taxon>Bacillota</taxon>
        <taxon>Bacilli</taxon>
        <taxon>Bacillales</taxon>
        <taxon>Paenibacillaceae</taxon>
        <taxon>Paenibacillus</taxon>
    </lineage>
</organism>
<feature type="region of interest" description="Disordered" evidence="1">
    <location>
        <begin position="57"/>
        <end position="101"/>
    </location>
</feature>
<protein>
    <submittedName>
        <fullName evidence="2">Uncharacterized protein</fullName>
    </submittedName>
</protein>
<keyword evidence="3" id="KW-1185">Reference proteome</keyword>
<sequence length="101" mass="11468">MQLKSIVNNRVAADRFGFRLNIIISPTTQQYAYGSAYNANPDMQPHIWIDPLRSARRCQRPAGGKTDPDASRRTLRETATKFNQPRPITTLHTTKTLSQAR</sequence>
<dbReference type="Proteomes" id="UP001199916">
    <property type="component" value="Unassembled WGS sequence"/>
</dbReference>
<feature type="compositionally biased region" description="Polar residues" evidence="1">
    <location>
        <begin position="80"/>
        <end position="101"/>
    </location>
</feature>
<accession>A0ABS8YPJ1</accession>
<feature type="compositionally biased region" description="Basic and acidic residues" evidence="1">
    <location>
        <begin position="66"/>
        <end position="79"/>
    </location>
</feature>
<comment type="caution">
    <text evidence="2">The sequence shown here is derived from an EMBL/GenBank/DDBJ whole genome shotgun (WGS) entry which is preliminary data.</text>
</comment>
<evidence type="ECO:0000313" key="2">
    <source>
        <dbReference type="EMBL" id="MCE5172222.1"/>
    </source>
</evidence>
<evidence type="ECO:0000256" key="1">
    <source>
        <dbReference type="SAM" id="MobiDB-lite"/>
    </source>
</evidence>
<reference evidence="2 3" key="1">
    <citation type="submission" date="2021-11" db="EMBL/GenBank/DDBJ databases">
        <title>Draft genome sequence of Paenibacillus profundus YoMME, a new Gram-positive bacteria with exoelectrogenic properties.</title>
        <authorList>
            <person name="Hubenova Y."/>
            <person name="Hubenova E."/>
            <person name="Manasiev Y."/>
            <person name="Peykov S."/>
            <person name="Mitov M."/>
        </authorList>
    </citation>
    <scope>NUCLEOTIDE SEQUENCE [LARGE SCALE GENOMIC DNA]</scope>
    <source>
        <strain evidence="2 3">YoMME</strain>
    </source>
</reference>
<gene>
    <name evidence="2" type="ORF">LQV63_23360</name>
</gene>
<name>A0ABS8YPJ1_9BACL</name>
<proteinExistence type="predicted"/>
<evidence type="ECO:0000313" key="3">
    <source>
        <dbReference type="Proteomes" id="UP001199916"/>
    </source>
</evidence>
<dbReference type="EMBL" id="JAJNBZ010000025">
    <property type="protein sequence ID" value="MCE5172222.1"/>
    <property type="molecule type" value="Genomic_DNA"/>
</dbReference>
<dbReference type="RefSeq" id="WP_233698458.1">
    <property type="nucleotide sequence ID" value="NZ_JAJNBZ010000025.1"/>
</dbReference>